<accession>A0A438IL65</accession>
<sequence length="314" mass="35306">MQPLLERVHTIQCTFTNDSVQPIDEPITLPPIGSNRVILLHGDALVLTLGVNGFDVHKILIDLGSSTDLLQMSTYRQMGYFPSALENIVRILTNFNGASTVSLGNVILLVQVSPITLNVRFSVVEDLSPYNTTMGHASGLAWQPISYPTMLLDEEGHMTNVSYLLMTKERSNIEALLRQNVDIFAWSHLDMLGRTMEVYIDNIVVKSKTCMEHMQHLEEVFTLMWKYYMKFKPLKSAFGVSVGKFLGFLVTQQGIEINPDEVKVVLETPVLSTKKEMKQLKGCFAALGLFIAQFTDKLHSFFTTLHGAQKFITE</sequence>
<dbReference type="Gene3D" id="2.40.70.10">
    <property type="entry name" value="Acid Proteases"/>
    <property type="match status" value="1"/>
</dbReference>
<dbReference type="SUPFAM" id="SSF56672">
    <property type="entry name" value="DNA/RNA polymerases"/>
    <property type="match status" value="1"/>
</dbReference>
<dbReference type="InterPro" id="IPR021109">
    <property type="entry name" value="Peptidase_aspartic_dom_sf"/>
</dbReference>
<dbReference type="PANTHER" id="PTHR33240">
    <property type="entry name" value="OS08G0508500 PROTEIN"/>
    <property type="match status" value="1"/>
</dbReference>
<comment type="caution">
    <text evidence="1">The sequence shown here is derived from an EMBL/GenBank/DDBJ whole genome shotgun (WGS) entry which is preliminary data.</text>
</comment>
<dbReference type="InterPro" id="IPR043128">
    <property type="entry name" value="Rev_trsase/Diguanyl_cyclase"/>
</dbReference>
<name>A0A438IL65_VITVI</name>
<proteinExistence type="predicted"/>
<dbReference type="AlphaFoldDB" id="A0A438IL65"/>
<reference evidence="1 2" key="1">
    <citation type="journal article" date="2018" name="PLoS Genet.">
        <title>Population sequencing reveals clonal diversity and ancestral inbreeding in the grapevine cultivar Chardonnay.</title>
        <authorList>
            <person name="Roach M.J."/>
            <person name="Johnson D.L."/>
            <person name="Bohlmann J."/>
            <person name="van Vuuren H.J."/>
            <person name="Jones S.J."/>
            <person name="Pretorius I.S."/>
            <person name="Schmidt S.A."/>
            <person name="Borneman A.R."/>
        </authorList>
    </citation>
    <scope>NUCLEOTIDE SEQUENCE [LARGE SCALE GENOMIC DNA]</scope>
    <source>
        <strain evidence="2">cv. Chardonnay</strain>
        <tissue evidence="1">Leaf</tissue>
    </source>
</reference>
<organism evidence="1 2">
    <name type="scientific">Vitis vinifera</name>
    <name type="common">Grape</name>
    <dbReference type="NCBI Taxonomy" id="29760"/>
    <lineage>
        <taxon>Eukaryota</taxon>
        <taxon>Viridiplantae</taxon>
        <taxon>Streptophyta</taxon>
        <taxon>Embryophyta</taxon>
        <taxon>Tracheophyta</taxon>
        <taxon>Spermatophyta</taxon>
        <taxon>Magnoliopsida</taxon>
        <taxon>eudicotyledons</taxon>
        <taxon>Gunneridae</taxon>
        <taxon>Pentapetalae</taxon>
        <taxon>rosids</taxon>
        <taxon>Vitales</taxon>
        <taxon>Vitaceae</taxon>
        <taxon>Viteae</taxon>
        <taxon>Vitis</taxon>
    </lineage>
</organism>
<dbReference type="Gene3D" id="3.30.70.270">
    <property type="match status" value="1"/>
</dbReference>
<evidence type="ECO:0008006" key="3">
    <source>
        <dbReference type="Google" id="ProtNLM"/>
    </source>
</evidence>
<dbReference type="Proteomes" id="UP000288805">
    <property type="component" value="Unassembled WGS sequence"/>
</dbReference>
<dbReference type="EMBL" id="QGNW01000101">
    <property type="protein sequence ID" value="RVW97462.1"/>
    <property type="molecule type" value="Genomic_DNA"/>
</dbReference>
<evidence type="ECO:0000313" key="2">
    <source>
        <dbReference type="Proteomes" id="UP000288805"/>
    </source>
</evidence>
<gene>
    <name evidence="1" type="ORF">CK203_026263</name>
</gene>
<dbReference type="PANTHER" id="PTHR33240:SF15">
    <property type="entry name" value="GAG-PRO-LIKE PROTEIN"/>
    <property type="match status" value="1"/>
</dbReference>
<protein>
    <recommendedName>
        <fullName evidence="3">Retrovirus-related Pol polyprotein from transposon 17.6</fullName>
    </recommendedName>
</protein>
<evidence type="ECO:0000313" key="1">
    <source>
        <dbReference type="EMBL" id="RVW97462.1"/>
    </source>
</evidence>
<dbReference type="InterPro" id="IPR043502">
    <property type="entry name" value="DNA/RNA_pol_sf"/>
</dbReference>